<accession>A0A2W7MRL2</accession>
<evidence type="ECO:0000313" key="1">
    <source>
        <dbReference type="EMBL" id="PZX10548.1"/>
    </source>
</evidence>
<reference evidence="1 2" key="1">
    <citation type="submission" date="2018-06" db="EMBL/GenBank/DDBJ databases">
        <title>Genomic Encyclopedia of Archaeal and Bacterial Type Strains, Phase II (KMG-II): from individual species to whole genera.</title>
        <authorList>
            <person name="Goeker M."/>
        </authorList>
    </citation>
    <scope>NUCLEOTIDE SEQUENCE [LARGE SCALE GENOMIC DNA]</scope>
    <source>
        <strain evidence="1 2">DSM 6779</strain>
    </source>
</reference>
<keyword evidence="2" id="KW-1185">Reference proteome</keyword>
<comment type="caution">
    <text evidence="1">The sequence shown here is derived from an EMBL/GenBank/DDBJ whole genome shotgun (WGS) entry which is preliminary data.</text>
</comment>
<name>A0A2W7MRL2_9BACT</name>
<dbReference type="Proteomes" id="UP000249239">
    <property type="component" value="Unassembled WGS sequence"/>
</dbReference>
<protein>
    <submittedName>
        <fullName evidence="1">Uncharacterized protein</fullName>
    </submittedName>
</protein>
<proteinExistence type="predicted"/>
<dbReference type="AlphaFoldDB" id="A0A2W7MRL2"/>
<organism evidence="1 2">
    <name type="scientific">Breznakibacter xylanolyticus</name>
    <dbReference type="NCBI Taxonomy" id="990"/>
    <lineage>
        <taxon>Bacteria</taxon>
        <taxon>Pseudomonadati</taxon>
        <taxon>Bacteroidota</taxon>
        <taxon>Bacteroidia</taxon>
        <taxon>Marinilabiliales</taxon>
        <taxon>Marinilabiliaceae</taxon>
        <taxon>Breznakibacter</taxon>
    </lineage>
</organism>
<sequence>MINMDYQITMIRIIKNQAIERILKIKVQTIFKELGYAIEL</sequence>
<evidence type="ECO:0000313" key="2">
    <source>
        <dbReference type="Proteomes" id="UP000249239"/>
    </source>
</evidence>
<gene>
    <name evidence="1" type="ORF">LX69_03360</name>
</gene>
<dbReference type="EMBL" id="QKZK01000051">
    <property type="protein sequence ID" value="PZX10548.1"/>
    <property type="molecule type" value="Genomic_DNA"/>
</dbReference>